<gene>
    <name evidence="11" type="ORF">IAA93_02735</name>
</gene>
<keyword evidence="2" id="KW-0813">Transport</keyword>
<accession>A0A9D2UHP8</accession>
<keyword evidence="6 10" id="KW-1133">Transmembrane helix</keyword>
<dbReference type="Pfam" id="PF01554">
    <property type="entry name" value="MatE"/>
    <property type="match status" value="2"/>
</dbReference>
<evidence type="ECO:0000256" key="7">
    <source>
        <dbReference type="ARBA" id="ARBA00023065"/>
    </source>
</evidence>
<organism evidence="11 12">
    <name type="scientific">Candidatus Avibacteroides avistercoris</name>
    <dbReference type="NCBI Taxonomy" id="2840690"/>
    <lineage>
        <taxon>Bacteria</taxon>
        <taxon>Pseudomonadati</taxon>
        <taxon>Bacteroidota</taxon>
        <taxon>Bacteroidia</taxon>
        <taxon>Bacteroidales</taxon>
        <taxon>Bacteroidaceae</taxon>
        <taxon>Bacteroidaceae incertae sedis</taxon>
        <taxon>Candidatus Avibacteroides</taxon>
    </lineage>
</organism>
<feature type="transmembrane region" description="Helical" evidence="10">
    <location>
        <begin position="191"/>
        <end position="215"/>
    </location>
</feature>
<dbReference type="GO" id="GO:0015297">
    <property type="term" value="F:antiporter activity"/>
    <property type="evidence" value="ECO:0007669"/>
    <property type="project" value="UniProtKB-KW"/>
</dbReference>
<dbReference type="InterPro" id="IPR050222">
    <property type="entry name" value="MATE_MdtK"/>
</dbReference>
<evidence type="ECO:0000256" key="3">
    <source>
        <dbReference type="ARBA" id="ARBA00022449"/>
    </source>
</evidence>
<comment type="subcellular location">
    <subcellularLocation>
        <location evidence="1">Cell membrane</location>
        <topology evidence="1">Multi-pass membrane protein</topology>
    </subcellularLocation>
</comment>
<evidence type="ECO:0000256" key="2">
    <source>
        <dbReference type="ARBA" id="ARBA00022448"/>
    </source>
</evidence>
<dbReference type="EMBL" id="DWUP01000056">
    <property type="protein sequence ID" value="HJD52632.1"/>
    <property type="molecule type" value="Genomic_DNA"/>
</dbReference>
<feature type="transmembrane region" description="Helical" evidence="10">
    <location>
        <begin position="361"/>
        <end position="378"/>
    </location>
</feature>
<comment type="caution">
    <text evidence="11">The sequence shown here is derived from an EMBL/GenBank/DDBJ whole genome shotgun (WGS) entry which is preliminary data.</text>
</comment>
<sequence>MTPAKATTQYSYKRIWHIAYPILISLLMEQLIGMTDTAFLGRVGEVELGASAIAGVYYLIIFMIGFGFSIGAQILIARRNGEGRQDEIGGIFYHSIGFLLVLATIACAFSLVFSPHILQGVVTSQAVCDKAVSYINWRVLGLFFAFTSAVFRAFYVGTTRTKTLTLNSILMVLSNVVFNYILVFGNFGCPALGIAGAAIGSTLAEAVSTTFFIIYTARRTDCKRYGLDKLTQFSRKTLTGILKISTWTMIQNFFSISIWFMFFIFIEHLGEHSLAITNIVRSISSIPYMIVAAFASTCSSIVSNLIGSGNVGQVWPTIRKHIVITYAVVIPVVAIISFFPVETASIYTNIDTIKTGAVHSLWVLCSSYMLTVPALVLFQSVSGTGNTRRAFMLEFTSTAVYTVFITIVIMHLKADVAYCWFAEHVYSGLLMTLCFLYLKRGNWSKTKI</sequence>
<proteinExistence type="predicted"/>
<evidence type="ECO:0000256" key="4">
    <source>
        <dbReference type="ARBA" id="ARBA00022475"/>
    </source>
</evidence>
<dbReference type="PIRSF" id="PIRSF006603">
    <property type="entry name" value="DinF"/>
    <property type="match status" value="1"/>
</dbReference>
<evidence type="ECO:0000313" key="11">
    <source>
        <dbReference type="EMBL" id="HJD52632.1"/>
    </source>
</evidence>
<dbReference type="GO" id="GO:0042910">
    <property type="term" value="F:xenobiotic transmembrane transporter activity"/>
    <property type="evidence" value="ECO:0007669"/>
    <property type="project" value="InterPro"/>
</dbReference>
<keyword evidence="8 10" id="KW-0472">Membrane</keyword>
<evidence type="ECO:0000256" key="5">
    <source>
        <dbReference type="ARBA" id="ARBA00022692"/>
    </source>
</evidence>
<keyword evidence="3" id="KW-0050">Antiport</keyword>
<name>A0A9D2UHP8_9BACT</name>
<feature type="transmembrane region" description="Helical" evidence="10">
    <location>
        <begin position="323"/>
        <end position="341"/>
    </location>
</feature>
<protein>
    <recommendedName>
        <fullName evidence="9">Multidrug-efflux transporter</fullName>
    </recommendedName>
</protein>
<feature type="transmembrane region" description="Helical" evidence="10">
    <location>
        <begin position="244"/>
        <end position="266"/>
    </location>
</feature>
<dbReference type="NCBIfam" id="TIGR00797">
    <property type="entry name" value="matE"/>
    <property type="match status" value="1"/>
</dbReference>
<dbReference type="Proteomes" id="UP000787625">
    <property type="component" value="Unassembled WGS sequence"/>
</dbReference>
<keyword evidence="4" id="KW-1003">Cell membrane</keyword>
<dbReference type="PANTHER" id="PTHR43298:SF2">
    <property type="entry name" value="FMN_FAD EXPORTER YEEO-RELATED"/>
    <property type="match status" value="1"/>
</dbReference>
<reference evidence="11" key="2">
    <citation type="submission" date="2021-04" db="EMBL/GenBank/DDBJ databases">
        <authorList>
            <person name="Gilroy R."/>
        </authorList>
    </citation>
    <scope>NUCLEOTIDE SEQUENCE</scope>
    <source>
        <strain evidence="11">MalCec1-1739</strain>
    </source>
</reference>
<feature type="transmembrane region" description="Helical" evidence="10">
    <location>
        <begin position="418"/>
        <end position="438"/>
    </location>
</feature>
<evidence type="ECO:0000256" key="9">
    <source>
        <dbReference type="ARBA" id="ARBA00031636"/>
    </source>
</evidence>
<evidence type="ECO:0000313" key="12">
    <source>
        <dbReference type="Proteomes" id="UP000787625"/>
    </source>
</evidence>
<feature type="transmembrane region" description="Helical" evidence="10">
    <location>
        <begin position="55"/>
        <end position="76"/>
    </location>
</feature>
<feature type="transmembrane region" description="Helical" evidence="10">
    <location>
        <begin position="88"/>
        <end position="114"/>
    </location>
</feature>
<feature type="transmembrane region" description="Helical" evidence="10">
    <location>
        <begin position="166"/>
        <end position="185"/>
    </location>
</feature>
<reference evidence="11" key="1">
    <citation type="journal article" date="2021" name="PeerJ">
        <title>Extensive microbial diversity within the chicken gut microbiome revealed by metagenomics and culture.</title>
        <authorList>
            <person name="Gilroy R."/>
            <person name="Ravi A."/>
            <person name="Getino M."/>
            <person name="Pursley I."/>
            <person name="Horton D.L."/>
            <person name="Alikhan N.F."/>
            <person name="Baker D."/>
            <person name="Gharbi K."/>
            <person name="Hall N."/>
            <person name="Watson M."/>
            <person name="Adriaenssens E.M."/>
            <person name="Foster-Nyarko E."/>
            <person name="Jarju S."/>
            <person name="Secka A."/>
            <person name="Antonio M."/>
            <person name="Oren A."/>
            <person name="Chaudhuri R.R."/>
            <person name="La Ragione R."/>
            <person name="Hildebrand F."/>
            <person name="Pallen M.J."/>
        </authorList>
    </citation>
    <scope>NUCLEOTIDE SEQUENCE</scope>
    <source>
        <strain evidence="11">MalCec1-1739</strain>
    </source>
</reference>
<dbReference type="PANTHER" id="PTHR43298">
    <property type="entry name" value="MULTIDRUG RESISTANCE PROTEIN NORM-RELATED"/>
    <property type="match status" value="1"/>
</dbReference>
<keyword evidence="5 10" id="KW-0812">Transmembrane</keyword>
<feature type="transmembrane region" description="Helical" evidence="10">
    <location>
        <begin position="15"/>
        <end position="35"/>
    </location>
</feature>
<dbReference type="InterPro" id="IPR002528">
    <property type="entry name" value="MATE_fam"/>
</dbReference>
<evidence type="ECO:0000256" key="10">
    <source>
        <dbReference type="SAM" id="Phobius"/>
    </source>
</evidence>
<keyword evidence="7" id="KW-0406">Ion transport</keyword>
<evidence type="ECO:0000256" key="1">
    <source>
        <dbReference type="ARBA" id="ARBA00004651"/>
    </source>
</evidence>
<feature type="transmembrane region" description="Helical" evidence="10">
    <location>
        <begin position="286"/>
        <end position="311"/>
    </location>
</feature>
<dbReference type="AlphaFoldDB" id="A0A9D2UHP8"/>
<dbReference type="GO" id="GO:0006811">
    <property type="term" value="P:monoatomic ion transport"/>
    <property type="evidence" value="ECO:0007669"/>
    <property type="project" value="UniProtKB-KW"/>
</dbReference>
<evidence type="ECO:0000256" key="8">
    <source>
        <dbReference type="ARBA" id="ARBA00023136"/>
    </source>
</evidence>
<evidence type="ECO:0000256" key="6">
    <source>
        <dbReference type="ARBA" id="ARBA00022989"/>
    </source>
</evidence>
<dbReference type="GO" id="GO:0005886">
    <property type="term" value="C:plasma membrane"/>
    <property type="evidence" value="ECO:0007669"/>
    <property type="project" value="UniProtKB-SubCell"/>
</dbReference>
<feature type="transmembrane region" description="Helical" evidence="10">
    <location>
        <begin position="390"/>
        <end position="412"/>
    </location>
</feature>
<feature type="transmembrane region" description="Helical" evidence="10">
    <location>
        <begin position="134"/>
        <end position="154"/>
    </location>
</feature>
<dbReference type="CDD" id="cd13133">
    <property type="entry name" value="MATE_like_7"/>
    <property type="match status" value="1"/>
</dbReference>
<dbReference type="InterPro" id="IPR048279">
    <property type="entry name" value="MdtK-like"/>
</dbReference>